<keyword evidence="4 9" id="KW-0732">Signal</keyword>
<name>A0ABY2KLX4_9RHOB</name>
<feature type="chain" id="PRO_5045857017" evidence="9">
    <location>
        <begin position="19"/>
        <end position="459"/>
    </location>
</feature>
<keyword evidence="8" id="KW-0720">Serine protease</keyword>
<dbReference type="Gene3D" id="2.30.42.60">
    <property type="match status" value="1"/>
</dbReference>
<protein>
    <submittedName>
        <fullName evidence="11">Do family serine endopeptidase</fullName>
    </submittedName>
</protein>
<evidence type="ECO:0000259" key="10">
    <source>
        <dbReference type="PROSITE" id="PS50106"/>
    </source>
</evidence>
<keyword evidence="7" id="KW-0378">Hydrolase</keyword>
<organism evidence="11 12">
    <name type="scientific">Pseudotabrizicola sediminis</name>
    <dbReference type="NCBI Taxonomy" id="2486418"/>
    <lineage>
        <taxon>Bacteria</taxon>
        <taxon>Pseudomonadati</taxon>
        <taxon>Pseudomonadota</taxon>
        <taxon>Alphaproteobacteria</taxon>
        <taxon>Rhodobacterales</taxon>
        <taxon>Paracoccaceae</taxon>
        <taxon>Pseudotabrizicola</taxon>
    </lineage>
</organism>
<evidence type="ECO:0000256" key="5">
    <source>
        <dbReference type="ARBA" id="ARBA00022737"/>
    </source>
</evidence>
<sequence length="459" mass="47715">MTALILPLSLIFAAPLAAQVETRPPANAVEISLSFAPVVKSTAPAVVNIYASRVVEERLSPFAGDPFFDQFFNGYGQSQPRVQNSLGSGVIVSADGIVVSNYHVVGRATQIRVVLNDRREYAADLILGDEESDLAILRLQDATDLPALSFRDSDDVEVGDLVLAIGNPFGVGQTVSSGIVSGLARSSVELGRGYFIQTDAAINPGNSGGALVDMQGRLVGINTAILTRSGGSNGIGFAIPANLVETVVAQAVAGGTRFKRPWAGVNGQAMDAGLAAAMGLPRPDGVLISDLHPESPFAAAGLRPGDVVLSVAGEPTNTPQEMIFRLSALGIGATVPVTYLHENGTSTVDVTLIAPPEVPSRDPVSITDPVALRGLSVARINPALMAEMGLLMDAAGVVVTAAQDLAAQVGLRPGDVLLSINGRAIADPQDVATAAQEQTRLWAIDVNRGGQILRLRFRL</sequence>
<evidence type="ECO:0000256" key="1">
    <source>
        <dbReference type="ARBA" id="ARBA00004418"/>
    </source>
</evidence>
<dbReference type="Pfam" id="PF13365">
    <property type="entry name" value="Trypsin_2"/>
    <property type="match status" value="1"/>
</dbReference>
<evidence type="ECO:0000256" key="9">
    <source>
        <dbReference type="SAM" id="SignalP"/>
    </source>
</evidence>
<evidence type="ECO:0000256" key="6">
    <source>
        <dbReference type="ARBA" id="ARBA00022764"/>
    </source>
</evidence>
<feature type="signal peptide" evidence="9">
    <location>
        <begin position="1"/>
        <end position="18"/>
    </location>
</feature>
<keyword evidence="5" id="KW-0677">Repeat</keyword>
<keyword evidence="6" id="KW-0574">Periplasm</keyword>
<feature type="domain" description="PDZ" evidence="10">
    <location>
        <begin position="264"/>
        <end position="315"/>
    </location>
</feature>
<keyword evidence="12" id="KW-1185">Reference proteome</keyword>
<dbReference type="InterPro" id="IPR041489">
    <property type="entry name" value="PDZ_6"/>
</dbReference>
<dbReference type="PANTHER" id="PTHR22939:SF129">
    <property type="entry name" value="SERINE PROTEASE HTRA2, MITOCHONDRIAL"/>
    <property type="match status" value="1"/>
</dbReference>
<dbReference type="SUPFAM" id="SSF50156">
    <property type="entry name" value="PDZ domain-like"/>
    <property type="match status" value="2"/>
</dbReference>
<proteinExistence type="inferred from homology"/>
<dbReference type="InterPro" id="IPR036034">
    <property type="entry name" value="PDZ_sf"/>
</dbReference>
<evidence type="ECO:0000313" key="11">
    <source>
        <dbReference type="EMBL" id="TGD41878.1"/>
    </source>
</evidence>
<dbReference type="PRINTS" id="PR00834">
    <property type="entry name" value="PROTEASES2C"/>
</dbReference>
<accession>A0ABY2KLX4</accession>
<dbReference type="EMBL" id="RPEM01000014">
    <property type="protein sequence ID" value="TGD41878.1"/>
    <property type="molecule type" value="Genomic_DNA"/>
</dbReference>
<evidence type="ECO:0000256" key="2">
    <source>
        <dbReference type="ARBA" id="ARBA00010541"/>
    </source>
</evidence>
<evidence type="ECO:0000256" key="8">
    <source>
        <dbReference type="ARBA" id="ARBA00022825"/>
    </source>
</evidence>
<dbReference type="PANTHER" id="PTHR22939">
    <property type="entry name" value="SERINE PROTEASE FAMILY S1C HTRA-RELATED"/>
    <property type="match status" value="1"/>
</dbReference>
<dbReference type="Gene3D" id="2.40.10.120">
    <property type="match status" value="1"/>
</dbReference>
<dbReference type="SMART" id="SM00228">
    <property type="entry name" value="PDZ"/>
    <property type="match status" value="2"/>
</dbReference>
<dbReference type="Pfam" id="PF13180">
    <property type="entry name" value="PDZ_2"/>
    <property type="match status" value="1"/>
</dbReference>
<dbReference type="Pfam" id="PF17820">
    <property type="entry name" value="PDZ_6"/>
    <property type="match status" value="1"/>
</dbReference>
<dbReference type="SUPFAM" id="SSF50494">
    <property type="entry name" value="Trypsin-like serine proteases"/>
    <property type="match status" value="1"/>
</dbReference>
<evidence type="ECO:0000256" key="4">
    <source>
        <dbReference type="ARBA" id="ARBA00022729"/>
    </source>
</evidence>
<reference evidence="11 12" key="1">
    <citation type="submission" date="2018-11" db="EMBL/GenBank/DDBJ databases">
        <title>Tabrizicola sp. isolated from sediment of alpine lake.</title>
        <authorList>
            <person name="Liu Z."/>
        </authorList>
    </citation>
    <scope>NUCLEOTIDE SEQUENCE [LARGE SCALE GENOMIC DNA]</scope>
    <source>
        <strain evidence="11 12">DRYC-M-16</strain>
    </source>
</reference>
<dbReference type="InterPro" id="IPR009003">
    <property type="entry name" value="Peptidase_S1_PA"/>
</dbReference>
<keyword evidence="3" id="KW-0645">Protease</keyword>
<comment type="caution">
    <text evidence="11">The sequence shown here is derived from an EMBL/GenBank/DDBJ whole genome shotgun (WGS) entry which is preliminary data.</text>
</comment>
<dbReference type="Proteomes" id="UP000297741">
    <property type="component" value="Unassembled WGS sequence"/>
</dbReference>
<dbReference type="InterPro" id="IPR011782">
    <property type="entry name" value="Pept_S1C_Do"/>
</dbReference>
<dbReference type="InterPro" id="IPR001940">
    <property type="entry name" value="Peptidase_S1C"/>
</dbReference>
<comment type="similarity">
    <text evidence="2">Belongs to the peptidase S1C family.</text>
</comment>
<dbReference type="PROSITE" id="PS50106">
    <property type="entry name" value="PDZ"/>
    <property type="match status" value="1"/>
</dbReference>
<dbReference type="InterPro" id="IPR001478">
    <property type="entry name" value="PDZ"/>
</dbReference>
<evidence type="ECO:0000256" key="7">
    <source>
        <dbReference type="ARBA" id="ARBA00022801"/>
    </source>
</evidence>
<dbReference type="NCBIfam" id="TIGR02037">
    <property type="entry name" value="degP_htrA_DO"/>
    <property type="match status" value="1"/>
</dbReference>
<evidence type="ECO:0000313" key="12">
    <source>
        <dbReference type="Proteomes" id="UP000297741"/>
    </source>
</evidence>
<evidence type="ECO:0000256" key="3">
    <source>
        <dbReference type="ARBA" id="ARBA00022670"/>
    </source>
</evidence>
<gene>
    <name evidence="11" type="ORF">EEB11_16880</name>
</gene>
<comment type="subcellular location">
    <subcellularLocation>
        <location evidence="1">Periplasm</location>
    </subcellularLocation>
</comment>
<dbReference type="Gene3D" id="2.30.42.10">
    <property type="match status" value="1"/>
</dbReference>